<dbReference type="EMBL" id="CP035282">
    <property type="protein sequence ID" value="QAT62209.1"/>
    <property type="molecule type" value="Genomic_DNA"/>
</dbReference>
<keyword evidence="1" id="KW-0472">Membrane</keyword>
<evidence type="ECO:0000313" key="4">
    <source>
        <dbReference type="Proteomes" id="UP000287969"/>
    </source>
</evidence>
<proteinExistence type="predicted"/>
<protein>
    <submittedName>
        <fullName evidence="3">M23 family metallopeptidase</fullName>
    </submittedName>
</protein>
<accession>A0A410QE56</accession>
<dbReference type="InterPro" id="IPR050570">
    <property type="entry name" value="Cell_wall_metabolism_enzyme"/>
</dbReference>
<dbReference type="InterPro" id="IPR016047">
    <property type="entry name" value="M23ase_b-sheet_dom"/>
</dbReference>
<name>A0A410QE56_9FIRM</name>
<dbReference type="SUPFAM" id="SSF51261">
    <property type="entry name" value="Duplicated hybrid motif"/>
    <property type="match status" value="1"/>
</dbReference>
<feature type="domain" description="M23ase beta-sheet core" evidence="2">
    <location>
        <begin position="125"/>
        <end position="217"/>
    </location>
</feature>
<dbReference type="KEGG" id="spoa:EQM13_11715"/>
<dbReference type="Pfam" id="PF01551">
    <property type="entry name" value="Peptidase_M23"/>
    <property type="match status" value="1"/>
</dbReference>
<gene>
    <name evidence="3" type="ORF">EQM13_11715</name>
</gene>
<organism evidence="3 4">
    <name type="scientific">Acidilutibacter cellobiosedens</name>
    <dbReference type="NCBI Taxonomy" id="2507161"/>
    <lineage>
        <taxon>Bacteria</taxon>
        <taxon>Bacillati</taxon>
        <taxon>Bacillota</taxon>
        <taxon>Tissierellia</taxon>
        <taxon>Tissierellales</taxon>
        <taxon>Acidilutibacteraceae</taxon>
        <taxon>Acidilutibacter</taxon>
    </lineage>
</organism>
<dbReference type="Gene3D" id="2.70.70.10">
    <property type="entry name" value="Glucose Permease (Domain IIA)"/>
    <property type="match status" value="1"/>
</dbReference>
<dbReference type="PANTHER" id="PTHR21666:SF270">
    <property type="entry name" value="MUREIN HYDROLASE ACTIVATOR ENVC"/>
    <property type="match status" value="1"/>
</dbReference>
<keyword evidence="1" id="KW-1133">Transmembrane helix</keyword>
<keyword evidence="1" id="KW-0812">Transmembrane</keyword>
<dbReference type="InterPro" id="IPR011055">
    <property type="entry name" value="Dup_hybrid_motif"/>
</dbReference>
<dbReference type="OrthoDB" id="9814460at2"/>
<dbReference type="CDD" id="cd12797">
    <property type="entry name" value="M23_peptidase"/>
    <property type="match status" value="1"/>
</dbReference>
<evidence type="ECO:0000259" key="2">
    <source>
        <dbReference type="Pfam" id="PF01551"/>
    </source>
</evidence>
<dbReference type="RefSeq" id="WP_071138951.1">
    <property type="nucleotide sequence ID" value="NZ_CP035282.1"/>
</dbReference>
<dbReference type="PANTHER" id="PTHR21666">
    <property type="entry name" value="PEPTIDASE-RELATED"/>
    <property type="match status" value="1"/>
</dbReference>
<feature type="transmembrane region" description="Helical" evidence="1">
    <location>
        <begin position="27"/>
        <end position="46"/>
    </location>
</feature>
<sequence length="223" mass="25716">MNIKNLNKIFRINTQFYKDRRFYEKQIKRMIIILIIIIIILILKRINSNFSNNVIRIIDKGVNYKFEIKKDGKKIIDFAKNKIKIPDKIVTVFNSFQGKEEYIVPMEGKIYKYFGEGKQVKNKVFNNGIDIIPASEGVAYSIGDGTVSDIEDKNSLGYFVTVDYGEISAVYGQMKEVHVEKGDKVAKGQKIGSLGNLKEGNRYLHFEIRVKGEPVNPEEYINF</sequence>
<keyword evidence="4" id="KW-1185">Reference proteome</keyword>
<dbReference type="GO" id="GO:0004222">
    <property type="term" value="F:metalloendopeptidase activity"/>
    <property type="evidence" value="ECO:0007669"/>
    <property type="project" value="TreeGrafter"/>
</dbReference>
<reference evidence="4" key="1">
    <citation type="submission" date="2019-01" db="EMBL/GenBank/DDBJ databases">
        <title>Draft genomes of a novel of Sporanaerobacter strains.</title>
        <authorList>
            <person name="Ma S."/>
        </authorList>
    </citation>
    <scope>NUCLEOTIDE SEQUENCE [LARGE SCALE GENOMIC DNA]</scope>
    <source>
        <strain evidence="4">NJN-17</strain>
    </source>
</reference>
<dbReference type="Proteomes" id="UP000287969">
    <property type="component" value="Chromosome"/>
</dbReference>
<evidence type="ECO:0000313" key="3">
    <source>
        <dbReference type="EMBL" id="QAT62209.1"/>
    </source>
</evidence>
<dbReference type="AlphaFoldDB" id="A0A410QE56"/>
<evidence type="ECO:0000256" key="1">
    <source>
        <dbReference type="SAM" id="Phobius"/>
    </source>
</evidence>